<dbReference type="InterPro" id="IPR012944">
    <property type="entry name" value="SusD_RagB_dom"/>
</dbReference>
<feature type="domain" description="SusD-like N-terminal" evidence="7">
    <location>
        <begin position="114"/>
        <end position="242"/>
    </location>
</feature>
<sequence>MRYLHIITKTLLPACILVTISTSCKKMLEIDPPLDTISTVQIFSSDKHAEGALTGIYSRMINGEGMSMFINTPYKAFAGGLSTLLGGMSSDEMTQVSGITSAREIEQNKLMIITSTGTAELWSSAYKIIYAANAVIEGIAASTSKDLRDSTRKQITGEAKFIRAFSFFYLTNFFGDVPLVLTVDFNKTWQMARTPQRQVYDQIIADLKDAQAVLPTDYSVGNGERIRPNKWAATALLARVYLFTRDYDNAMKAATEVINQNSIFQLEPDLNNVFLYQSREAIWQLKQTQENSTLRNATPEAYCMLPIIPYKGPAGARITAVLRNAFEGGDKRYDVWLDSTNNSTNPSIPDVLSWYPSKYKIGQSNAVMGMPGEYYMALRLAEQYLIRAEANALGASGGAAAAIDDLNMIRHRAGIDDLPETLNGDALKAAIAKERQTELFAEWGHRWFDLKRTGKASEVLSQIGNKQPWEGDYQLLYPIPPNEIQNNSKLIQNIGYR</sequence>
<evidence type="ECO:0000313" key="9">
    <source>
        <dbReference type="Proteomes" id="UP000293874"/>
    </source>
</evidence>
<feature type="domain" description="RagB/SusD" evidence="6">
    <location>
        <begin position="351"/>
        <end position="496"/>
    </location>
</feature>
<comment type="similarity">
    <text evidence="2">Belongs to the SusD family.</text>
</comment>
<dbReference type="OrthoDB" id="625727at2"/>
<proteinExistence type="inferred from homology"/>
<evidence type="ECO:0000256" key="5">
    <source>
        <dbReference type="ARBA" id="ARBA00023237"/>
    </source>
</evidence>
<dbReference type="EMBL" id="SGXA01000002">
    <property type="protein sequence ID" value="RZS71954.1"/>
    <property type="molecule type" value="Genomic_DNA"/>
</dbReference>
<keyword evidence="4" id="KW-0472">Membrane</keyword>
<dbReference type="GO" id="GO:0009279">
    <property type="term" value="C:cell outer membrane"/>
    <property type="evidence" value="ECO:0007669"/>
    <property type="project" value="UniProtKB-SubCell"/>
</dbReference>
<name>A0A4Q7MVD6_9BACT</name>
<comment type="subcellular location">
    <subcellularLocation>
        <location evidence="1">Cell outer membrane</location>
    </subcellularLocation>
</comment>
<dbReference type="AlphaFoldDB" id="A0A4Q7MVD6"/>
<keyword evidence="3" id="KW-0732">Signal</keyword>
<accession>A0A4Q7MVD6</accession>
<comment type="caution">
    <text evidence="8">The sequence shown here is derived from an EMBL/GenBank/DDBJ whole genome shotgun (WGS) entry which is preliminary data.</text>
</comment>
<evidence type="ECO:0000256" key="3">
    <source>
        <dbReference type="ARBA" id="ARBA00022729"/>
    </source>
</evidence>
<dbReference type="InterPro" id="IPR011990">
    <property type="entry name" value="TPR-like_helical_dom_sf"/>
</dbReference>
<dbReference type="PROSITE" id="PS51257">
    <property type="entry name" value="PROKAR_LIPOPROTEIN"/>
    <property type="match status" value="1"/>
</dbReference>
<protein>
    <submittedName>
        <fullName evidence="8">SusD-like starch-binding protein associating with outer membrane</fullName>
    </submittedName>
</protein>
<dbReference type="Pfam" id="PF07980">
    <property type="entry name" value="SusD_RagB"/>
    <property type="match status" value="1"/>
</dbReference>
<evidence type="ECO:0000256" key="2">
    <source>
        <dbReference type="ARBA" id="ARBA00006275"/>
    </source>
</evidence>
<dbReference type="SUPFAM" id="SSF48452">
    <property type="entry name" value="TPR-like"/>
    <property type="match status" value="1"/>
</dbReference>
<gene>
    <name evidence="8" type="ORF">EV199_3867</name>
</gene>
<evidence type="ECO:0000259" key="7">
    <source>
        <dbReference type="Pfam" id="PF14322"/>
    </source>
</evidence>
<evidence type="ECO:0000313" key="8">
    <source>
        <dbReference type="EMBL" id="RZS71954.1"/>
    </source>
</evidence>
<organism evidence="8 9">
    <name type="scientific">Pseudobacter ginsenosidimutans</name>
    <dbReference type="NCBI Taxonomy" id="661488"/>
    <lineage>
        <taxon>Bacteria</taxon>
        <taxon>Pseudomonadati</taxon>
        <taxon>Bacteroidota</taxon>
        <taxon>Chitinophagia</taxon>
        <taxon>Chitinophagales</taxon>
        <taxon>Chitinophagaceae</taxon>
        <taxon>Pseudobacter</taxon>
    </lineage>
</organism>
<evidence type="ECO:0000256" key="1">
    <source>
        <dbReference type="ARBA" id="ARBA00004442"/>
    </source>
</evidence>
<dbReference type="InterPro" id="IPR033985">
    <property type="entry name" value="SusD-like_N"/>
</dbReference>
<dbReference type="RefSeq" id="WP_158643792.1">
    <property type="nucleotide sequence ID" value="NZ_CP042431.1"/>
</dbReference>
<reference evidence="8 9" key="1">
    <citation type="submission" date="2019-02" db="EMBL/GenBank/DDBJ databases">
        <title>Genomic Encyclopedia of Type Strains, Phase IV (KMG-IV): sequencing the most valuable type-strain genomes for metagenomic binning, comparative biology and taxonomic classification.</title>
        <authorList>
            <person name="Goeker M."/>
        </authorList>
    </citation>
    <scope>NUCLEOTIDE SEQUENCE [LARGE SCALE GENOMIC DNA]</scope>
    <source>
        <strain evidence="8 9">DSM 18116</strain>
    </source>
</reference>
<dbReference type="Pfam" id="PF14322">
    <property type="entry name" value="SusD-like_3"/>
    <property type="match status" value="1"/>
</dbReference>
<evidence type="ECO:0000256" key="4">
    <source>
        <dbReference type="ARBA" id="ARBA00023136"/>
    </source>
</evidence>
<dbReference type="Gene3D" id="1.25.40.390">
    <property type="match status" value="1"/>
</dbReference>
<evidence type="ECO:0000259" key="6">
    <source>
        <dbReference type="Pfam" id="PF07980"/>
    </source>
</evidence>
<keyword evidence="5" id="KW-0998">Cell outer membrane</keyword>
<dbReference type="Proteomes" id="UP000293874">
    <property type="component" value="Unassembled WGS sequence"/>
</dbReference>
<dbReference type="CDD" id="cd08977">
    <property type="entry name" value="SusD"/>
    <property type="match status" value="1"/>
</dbReference>
<keyword evidence="9" id="KW-1185">Reference proteome</keyword>